<protein>
    <submittedName>
        <fullName evidence="2">Cytochrome oxidase</fullName>
    </submittedName>
</protein>
<keyword evidence="1" id="KW-0472">Membrane</keyword>
<dbReference type="EMBL" id="RKLV01000006">
    <property type="protein sequence ID" value="MCX2819135.1"/>
    <property type="molecule type" value="Genomic_DNA"/>
</dbReference>
<organism evidence="2 3">
    <name type="scientific">Halorutilus salinus</name>
    <dbReference type="NCBI Taxonomy" id="2487751"/>
    <lineage>
        <taxon>Archaea</taxon>
        <taxon>Methanobacteriati</taxon>
        <taxon>Methanobacteriota</taxon>
        <taxon>Stenosarchaea group</taxon>
        <taxon>Halobacteria</taxon>
        <taxon>Halorutilales</taxon>
        <taxon>Halorutilaceae</taxon>
        <taxon>Halorutilus</taxon>
    </lineage>
</organism>
<comment type="caution">
    <text evidence="2">The sequence shown here is derived from an EMBL/GenBank/DDBJ whole genome shotgun (WGS) entry which is preliminary data.</text>
</comment>
<accession>A0A9Q4C3D8</accession>
<evidence type="ECO:0000313" key="3">
    <source>
        <dbReference type="Proteomes" id="UP001149411"/>
    </source>
</evidence>
<sequence length="52" mass="5893">MATEDTKREIGHDEFDPVGTLVLIAVYFVILVVMWIVMWRIEFIGNGPTVIG</sequence>
<keyword evidence="1" id="KW-0812">Transmembrane</keyword>
<evidence type="ECO:0000313" key="2">
    <source>
        <dbReference type="EMBL" id="MCX2819135.1"/>
    </source>
</evidence>
<proteinExistence type="predicted"/>
<dbReference type="Proteomes" id="UP001149411">
    <property type="component" value="Unassembled WGS sequence"/>
</dbReference>
<dbReference type="AlphaFoldDB" id="A0A9Q4C3D8"/>
<dbReference type="RefSeq" id="WP_266087151.1">
    <property type="nucleotide sequence ID" value="NZ_RKLV01000006.1"/>
</dbReference>
<evidence type="ECO:0000256" key="1">
    <source>
        <dbReference type="SAM" id="Phobius"/>
    </source>
</evidence>
<keyword evidence="1" id="KW-1133">Transmembrane helix</keyword>
<name>A0A9Q4C3D8_9EURY</name>
<keyword evidence="3" id="KW-1185">Reference proteome</keyword>
<reference evidence="2" key="1">
    <citation type="submission" date="2022-09" db="EMBL/GenBank/DDBJ databases">
        <title>Haloadaptaus new haloarchaeum isolated from saline soil.</title>
        <authorList>
            <person name="Duran-Viseras A."/>
            <person name="Sanchez-Porro C."/>
            <person name="Ventosa A."/>
        </authorList>
    </citation>
    <scope>NUCLEOTIDE SEQUENCE</scope>
    <source>
        <strain evidence="2">F3-133</strain>
    </source>
</reference>
<gene>
    <name evidence="2" type="ORF">EGH25_07190</name>
</gene>
<feature type="transmembrane region" description="Helical" evidence="1">
    <location>
        <begin position="20"/>
        <end position="39"/>
    </location>
</feature>